<evidence type="ECO:0000313" key="2">
    <source>
        <dbReference type="EMBL" id="GIY70879.1"/>
    </source>
</evidence>
<name>A0AAV4VMP9_CAEEX</name>
<dbReference type="Proteomes" id="UP001054945">
    <property type="component" value="Unassembled WGS sequence"/>
</dbReference>
<evidence type="ECO:0000313" key="3">
    <source>
        <dbReference type="Proteomes" id="UP001054945"/>
    </source>
</evidence>
<evidence type="ECO:0000256" key="1">
    <source>
        <dbReference type="SAM" id="MobiDB-lite"/>
    </source>
</evidence>
<dbReference type="EMBL" id="BPLR01014730">
    <property type="protein sequence ID" value="GIY70879.1"/>
    <property type="molecule type" value="Genomic_DNA"/>
</dbReference>
<gene>
    <name evidence="2" type="ORF">CEXT_396001</name>
</gene>
<protein>
    <submittedName>
        <fullName evidence="2">Uncharacterized protein</fullName>
    </submittedName>
</protein>
<feature type="region of interest" description="Disordered" evidence="1">
    <location>
        <begin position="1"/>
        <end position="20"/>
    </location>
</feature>
<keyword evidence="3" id="KW-1185">Reference proteome</keyword>
<comment type="caution">
    <text evidence="2">The sequence shown here is derived from an EMBL/GenBank/DDBJ whole genome shotgun (WGS) entry which is preliminary data.</text>
</comment>
<organism evidence="2 3">
    <name type="scientific">Caerostris extrusa</name>
    <name type="common">Bark spider</name>
    <name type="synonym">Caerostris bankana</name>
    <dbReference type="NCBI Taxonomy" id="172846"/>
    <lineage>
        <taxon>Eukaryota</taxon>
        <taxon>Metazoa</taxon>
        <taxon>Ecdysozoa</taxon>
        <taxon>Arthropoda</taxon>
        <taxon>Chelicerata</taxon>
        <taxon>Arachnida</taxon>
        <taxon>Araneae</taxon>
        <taxon>Araneomorphae</taxon>
        <taxon>Entelegynae</taxon>
        <taxon>Araneoidea</taxon>
        <taxon>Araneidae</taxon>
        <taxon>Caerostris</taxon>
    </lineage>
</organism>
<reference evidence="2 3" key="1">
    <citation type="submission" date="2021-06" db="EMBL/GenBank/DDBJ databases">
        <title>Caerostris extrusa draft genome.</title>
        <authorList>
            <person name="Kono N."/>
            <person name="Arakawa K."/>
        </authorList>
    </citation>
    <scope>NUCLEOTIDE SEQUENCE [LARGE SCALE GENOMIC DNA]</scope>
</reference>
<proteinExistence type="predicted"/>
<sequence>MKNVSHSTLGRGKSVNPDRPVRRAVLERVLKLILSGDHSRNARQPSRWSHSGKVIEKKSRIEQVQTQSNHPLKWTVSYEPSCHPLSSIKPIVCKLLEIVI</sequence>
<accession>A0AAV4VMP9</accession>
<dbReference type="AlphaFoldDB" id="A0AAV4VMP9"/>